<accession>A0A1H6QTQ6</accession>
<dbReference type="SUPFAM" id="SSF47413">
    <property type="entry name" value="lambda repressor-like DNA-binding domains"/>
    <property type="match status" value="1"/>
</dbReference>
<dbReference type="OrthoDB" id="1366976at2"/>
<dbReference type="GO" id="GO:0003677">
    <property type="term" value="F:DNA binding"/>
    <property type="evidence" value="ECO:0007669"/>
    <property type="project" value="InterPro"/>
</dbReference>
<keyword evidence="1" id="KW-0175">Coiled coil</keyword>
<dbReference type="InterPro" id="IPR010982">
    <property type="entry name" value="Lambda_DNA-bd_dom_sf"/>
</dbReference>
<sequence length="172" mass="19686">MKDRSDIKTILGLTQNEMGMLLGIPRSNWAMFKSGQRDISLTAKEQLANLMEASVKRKKHCKEIEVILKEEIKNENITLKQELITTELKIKRVSKEIENLNRIRENLFAAYETAVLLHSDNSNVNAKLLADSIKTRVANSLKKYNLASATALQLKKESLEMLKLKIQQKLKH</sequence>
<gene>
    <name evidence="2" type="ORF">SAMN05660918_0500</name>
</gene>
<organism evidence="2 3">
    <name type="scientific">Flavobacterium terrigena</name>
    <dbReference type="NCBI Taxonomy" id="402734"/>
    <lineage>
        <taxon>Bacteria</taxon>
        <taxon>Pseudomonadati</taxon>
        <taxon>Bacteroidota</taxon>
        <taxon>Flavobacteriia</taxon>
        <taxon>Flavobacteriales</taxon>
        <taxon>Flavobacteriaceae</taxon>
        <taxon>Flavobacterium</taxon>
    </lineage>
</organism>
<dbReference type="STRING" id="402734.SAMN05660918_0500"/>
<proteinExistence type="predicted"/>
<dbReference type="EMBL" id="FNYA01000001">
    <property type="protein sequence ID" value="SEI42645.1"/>
    <property type="molecule type" value="Genomic_DNA"/>
</dbReference>
<dbReference type="AlphaFoldDB" id="A0A1H6QTQ6"/>
<keyword evidence="3" id="KW-1185">Reference proteome</keyword>
<evidence type="ECO:0000313" key="2">
    <source>
        <dbReference type="EMBL" id="SEI42645.1"/>
    </source>
</evidence>
<reference evidence="3" key="1">
    <citation type="submission" date="2016-10" db="EMBL/GenBank/DDBJ databases">
        <authorList>
            <person name="Varghese N."/>
            <person name="Submissions S."/>
        </authorList>
    </citation>
    <scope>NUCLEOTIDE SEQUENCE [LARGE SCALE GENOMIC DNA]</scope>
    <source>
        <strain evidence="3">DSM 17934</strain>
    </source>
</reference>
<dbReference type="RefSeq" id="WP_091307331.1">
    <property type="nucleotide sequence ID" value="NZ_CBCSJU010000001.1"/>
</dbReference>
<evidence type="ECO:0000256" key="1">
    <source>
        <dbReference type="SAM" id="Coils"/>
    </source>
</evidence>
<dbReference type="Proteomes" id="UP000199702">
    <property type="component" value="Unassembled WGS sequence"/>
</dbReference>
<feature type="coiled-coil region" evidence="1">
    <location>
        <begin position="69"/>
        <end position="110"/>
    </location>
</feature>
<evidence type="ECO:0000313" key="3">
    <source>
        <dbReference type="Proteomes" id="UP000199702"/>
    </source>
</evidence>
<protein>
    <submittedName>
        <fullName evidence="2">Uncharacterized protein</fullName>
    </submittedName>
</protein>
<name>A0A1H6QTQ6_9FLAO</name>